<keyword evidence="2" id="KW-0805">Transcription regulation</keyword>
<sequence length="276" mass="31086">MDCSWPDTTPSDRRKAADELLRGRELAQQLRAYLQRTSNSGGTASQDLLSRILTSFSKTLSILNRCDSDDINGSIVDSPEDRASRKSQESGDSCKSSDRRGCYKRRKSCQSWARESCSLVDDGHAWRKYGQKTILNAKYPRNYYRCTHKFDQACQATKQVQRLQDHPPKFRTTYYGHHTCSNFLKASDIVLGSSNFDDSCGVLLSFDTPAAPNFLLPQDAMLVKKEVVIAESRDDEAVCSPSDYISTAEPSPDDHLSEVFMGSVVDFEDDVLQFQF</sequence>
<dbReference type="Proteomes" id="UP001642487">
    <property type="component" value="Chromosome 5"/>
</dbReference>
<dbReference type="PROSITE" id="PS50811">
    <property type="entry name" value="WRKY"/>
    <property type="match status" value="1"/>
</dbReference>
<name>A0ABP0YVQ7_9ROSI</name>
<evidence type="ECO:0000256" key="6">
    <source>
        <dbReference type="SAM" id="MobiDB-lite"/>
    </source>
</evidence>
<keyword evidence="4" id="KW-0804">Transcription</keyword>
<evidence type="ECO:0000256" key="1">
    <source>
        <dbReference type="ARBA" id="ARBA00004123"/>
    </source>
</evidence>
<comment type="subcellular location">
    <subcellularLocation>
        <location evidence="1">Nucleus</location>
    </subcellularLocation>
</comment>
<dbReference type="Gene3D" id="2.20.25.80">
    <property type="entry name" value="WRKY domain"/>
    <property type="match status" value="1"/>
</dbReference>
<accession>A0ABP0YVQ7</accession>
<evidence type="ECO:0000259" key="7">
    <source>
        <dbReference type="PROSITE" id="PS50811"/>
    </source>
</evidence>
<dbReference type="EMBL" id="OZ021739">
    <property type="protein sequence ID" value="CAK9323423.1"/>
    <property type="molecule type" value="Genomic_DNA"/>
</dbReference>
<feature type="compositionally biased region" description="Basic and acidic residues" evidence="6">
    <location>
        <begin position="79"/>
        <end position="89"/>
    </location>
</feature>
<proteinExistence type="predicted"/>
<feature type="region of interest" description="Disordered" evidence="6">
    <location>
        <begin position="73"/>
        <end position="100"/>
    </location>
</feature>
<evidence type="ECO:0000256" key="5">
    <source>
        <dbReference type="ARBA" id="ARBA00023242"/>
    </source>
</evidence>
<organism evidence="8 9">
    <name type="scientific">Citrullus colocynthis</name>
    <name type="common">colocynth</name>
    <dbReference type="NCBI Taxonomy" id="252529"/>
    <lineage>
        <taxon>Eukaryota</taxon>
        <taxon>Viridiplantae</taxon>
        <taxon>Streptophyta</taxon>
        <taxon>Embryophyta</taxon>
        <taxon>Tracheophyta</taxon>
        <taxon>Spermatophyta</taxon>
        <taxon>Magnoliopsida</taxon>
        <taxon>eudicotyledons</taxon>
        <taxon>Gunneridae</taxon>
        <taxon>Pentapetalae</taxon>
        <taxon>rosids</taxon>
        <taxon>fabids</taxon>
        <taxon>Cucurbitales</taxon>
        <taxon>Cucurbitaceae</taxon>
        <taxon>Benincaseae</taxon>
        <taxon>Citrullus</taxon>
    </lineage>
</organism>
<dbReference type="SMART" id="SM00774">
    <property type="entry name" value="WRKY"/>
    <property type="match status" value="1"/>
</dbReference>
<dbReference type="Pfam" id="PF03106">
    <property type="entry name" value="WRKY"/>
    <property type="match status" value="1"/>
</dbReference>
<evidence type="ECO:0000313" key="8">
    <source>
        <dbReference type="EMBL" id="CAK9323423.1"/>
    </source>
</evidence>
<keyword evidence="9" id="KW-1185">Reference proteome</keyword>
<evidence type="ECO:0000256" key="4">
    <source>
        <dbReference type="ARBA" id="ARBA00023163"/>
    </source>
</evidence>
<dbReference type="InterPro" id="IPR003657">
    <property type="entry name" value="WRKY_dom"/>
</dbReference>
<evidence type="ECO:0000313" key="9">
    <source>
        <dbReference type="Proteomes" id="UP001642487"/>
    </source>
</evidence>
<dbReference type="PANTHER" id="PTHR31282">
    <property type="entry name" value="WRKY TRANSCRIPTION FACTOR 21-RELATED"/>
    <property type="match status" value="1"/>
</dbReference>
<feature type="domain" description="WRKY" evidence="7">
    <location>
        <begin position="115"/>
        <end position="178"/>
    </location>
</feature>
<keyword evidence="3" id="KW-0238">DNA-binding</keyword>
<gene>
    <name evidence="8" type="ORF">CITCOLO1_LOCUS15605</name>
</gene>
<dbReference type="InterPro" id="IPR036576">
    <property type="entry name" value="WRKY_dom_sf"/>
</dbReference>
<evidence type="ECO:0000256" key="3">
    <source>
        <dbReference type="ARBA" id="ARBA00023125"/>
    </source>
</evidence>
<protein>
    <recommendedName>
        <fullName evidence="7">WRKY domain-containing protein</fullName>
    </recommendedName>
</protein>
<dbReference type="SUPFAM" id="SSF118290">
    <property type="entry name" value="WRKY DNA-binding domain"/>
    <property type="match status" value="1"/>
</dbReference>
<keyword evidence="5" id="KW-0539">Nucleus</keyword>
<dbReference type="InterPro" id="IPR044810">
    <property type="entry name" value="WRKY_plant"/>
</dbReference>
<evidence type="ECO:0000256" key="2">
    <source>
        <dbReference type="ARBA" id="ARBA00023015"/>
    </source>
</evidence>
<reference evidence="8 9" key="1">
    <citation type="submission" date="2024-03" db="EMBL/GenBank/DDBJ databases">
        <authorList>
            <person name="Gkanogiannis A."/>
            <person name="Becerra Lopez-Lavalle L."/>
        </authorList>
    </citation>
    <scope>NUCLEOTIDE SEQUENCE [LARGE SCALE GENOMIC DNA]</scope>
</reference>